<dbReference type="InterPro" id="IPR025110">
    <property type="entry name" value="AMP-bd_C"/>
</dbReference>
<dbReference type="Pfam" id="PF00501">
    <property type="entry name" value="AMP-binding"/>
    <property type="match status" value="1"/>
</dbReference>
<feature type="domain" description="AMP-dependent synthetase/ligase" evidence="3">
    <location>
        <begin position="6"/>
        <end position="356"/>
    </location>
</feature>
<dbReference type="Gene3D" id="3.30.300.30">
    <property type="match status" value="1"/>
</dbReference>
<evidence type="ECO:0000259" key="3">
    <source>
        <dbReference type="Pfam" id="PF00501"/>
    </source>
</evidence>
<dbReference type="InterPro" id="IPR000873">
    <property type="entry name" value="AMP-dep_synth/lig_dom"/>
</dbReference>
<reference evidence="5" key="1">
    <citation type="submission" date="2018-05" db="EMBL/GenBank/DDBJ databases">
        <authorList>
            <person name="Lanie J.A."/>
            <person name="Ng W.-L."/>
            <person name="Kazmierczak K.M."/>
            <person name="Andrzejewski T.M."/>
            <person name="Davidsen T.M."/>
            <person name="Wayne K.J."/>
            <person name="Tettelin H."/>
            <person name="Glass J.I."/>
            <person name="Rusch D."/>
            <person name="Podicherti R."/>
            <person name="Tsui H.-C.T."/>
            <person name="Winkler M.E."/>
        </authorList>
    </citation>
    <scope>NUCLEOTIDE SEQUENCE</scope>
</reference>
<dbReference type="FunFam" id="3.30.300.30:FF:000008">
    <property type="entry name" value="2,3-dihydroxybenzoate-AMP ligase"/>
    <property type="match status" value="1"/>
</dbReference>
<organism evidence="5">
    <name type="scientific">marine metagenome</name>
    <dbReference type="NCBI Taxonomy" id="408172"/>
    <lineage>
        <taxon>unclassified sequences</taxon>
        <taxon>metagenomes</taxon>
        <taxon>ecological metagenomes</taxon>
    </lineage>
</organism>
<dbReference type="InterPro" id="IPR042099">
    <property type="entry name" value="ANL_N_sf"/>
</dbReference>
<evidence type="ECO:0000259" key="4">
    <source>
        <dbReference type="Pfam" id="PF13193"/>
    </source>
</evidence>
<evidence type="ECO:0000313" key="5">
    <source>
        <dbReference type="EMBL" id="SUZ65820.1"/>
    </source>
</evidence>
<proteinExistence type="inferred from homology"/>
<dbReference type="EMBL" id="UINC01000969">
    <property type="protein sequence ID" value="SUZ65820.1"/>
    <property type="molecule type" value="Genomic_DNA"/>
</dbReference>
<dbReference type="Gene3D" id="3.40.50.12780">
    <property type="entry name" value="N-terminal domain of ligase-like"/>
    <property type="match status" value="1"/>
</dbReference>
<dbReference type="CDD" id="cd05941">
    <property type="entry name" value="MCS"/>
    <property type="match status" value="1"/>
</dbReference>
<comment type="similarity">
    <text evidence="1">Belongs to the ATP-dependent AMP-binding enzyme family.</text>
</comment>
<protein>
    <recommendedName>
        <fullName evidence="6">AMP-dependent synthetase/ligase domain-containing protein</fullName>
    </recommendedName>
</protein>
<dbReference type="Pfam" id="PF13193">
    <property type="entry name" value="AMP-binding_C"/>
    <property type="match status" value="1"/>
</dbReference>
<dbReference type="InterPro" id="IPR045851">
    <property type="entry name" value="AMP-bd_C_sf"/>
</dbReference>
<dbReference type="GO" id="GO:0031956">
    <property type="term" value="F:medium-chain fatty acid-CoA ligase activity"/>
    <property type="evidence" value="ECO:0007669"/>
    <property type="project" value="TreeGrafter"/>
</dbReference>
<dbReference type="InterPro" id="IPR020845">
    <property type="entry name" value="AMP-binding_CS"/>
</dbReference>
<feature type="domain" description="AMP-binding enzyme C-terminal" evidence="4">
    <location>
        <begin position="407"/>
        <end position="481"/>
    </location>
</feature>
<dbReference type="PANTHER" id="PTHR43201">
    <property type="entry name" value="ACYL-COA SYNTHETASE"/>
    <property type="match status" value="1"/>
</dbReference>
<gene>
    <name evidence="5" type="ORF">METZ01_LOCUS18674</name>
</gene>
<dbReference type="PANTHER" id="PTHR43201:SF8">
    <property type="entry name" value="ACYL-COA SYNTHETASE FAMILY MEMBER 3"/>
    <property type="match status" value="1"/>
</dbReference>
<accession>A0A381PFV8</accession>
<sequence length="492" mass="55515">MINLIERAQQFSKRIAIKSDGKDYTYLQLLKRSNEISSNLLNKKKDLKEDRIAFLIPSSFQYSAVQWGIWRAGGIAVPLCEKHPVSSIKYVLDDTQASTVIYSEAFEELLSPLFKNTNIRYVTYKSIPKVNCNLPTISIKRRALILYTSGTTGLPKGVVTTHANIEAQITALTNSWEWNKDDHVLNVLPLHHIHGIVNMLCCALWSGACCEFLPKFDSKIIFEIFCKEKVNVFMAVPTIYYKLITYFNKLSEKEKKYISGKLLKFRLMVSGSAALPVSVLEEWQEISGHTLLERYGMTEIGMAISNPYNGKRKPGHIGQPLHGVSIRIADESNQNVSDGSSGEIQIKGPNVFKEYWGKPKATDEAFTNCGWFKSGDIAVFNVDSFKILGRNSVDIIKSGGYKISALEIEEVLRTHTQISDCGVVGIPDLEWGEIIGASIVLKENKLETNDIIAWLKDKIPSYKIPRKYIFIEDLPKNVMGKVTKKEIKKLFM</sequence>
<keyword evidence="2" id="KW-0436">Ligase</keyword>
<dbReference type="GO" id="GO:0006631">
    <property type="term" value="P:fatty acid metabolic process"/>
    <property type="evidence" value="ECO:0007669"/>
    <property type="project" value="TreeGrafter"/>
</dbReference>
<dbReference type="AlphaFoldDB" id="A0A381PFV8"/>
<name>A0A381PFV8_9ZZZZ</name>
<dbReference type="SUPFAM" id="SSF56801">
    <property type="entry name" value="Acetyl-CoA synthetase-like"/>
    <property type="match status" value="1"/>
</dbReference>
<dbReference type="PROSITE" id="PS00455">
    <property type="entry name" value="AMP_BINDING"/>
    <property type="match status" value="1"/>
</dbReference>
<evidence type="ECO:0000256" key="2">
    <source>
        <dbReference type="ARBA" id="ARBA00022598"/>
    </source>
</evidence>
<evidence type="ECO:0000256" key="1">
    <source>
        <dbReference type="ARBA" id="ARBA00006432"/>
    </source>
</evidence>
<evidence type="ECO:0008006" key="6">
    <source>
        <dbReference type="Google" id="ProtNLM"/>
    </source>
</evidence>